<organism evidence="1 2">
    <name type="scientific">Streptomyces mirabilis</name>
    <dbReference type="NCBI Taxonomy" id="68239"/>
    <lineage>
        <taxon>Bacteria</taxon>
        <taxon>Bacillati</taxon>
        <taxon>Actinomycetota</taxon>
        <taxon>Actinomycetes</taxon>
        <taxon>Kitasatosporales</taxon>
        <taxon>Streptomycetaceae</taxon>
        <taxon>Streptomyces</taxon>
    </lineage>
</organism>
<gene>
    <name evidence="1" type="ORF">SAMN02787118_11829</name>
</gene>
<protein>
    <submittedName>
        <fullName evidence="1">Uncharacterized protein</fullName>
    </submittedName>
</protein>
<accession>A0A1I2QH82</accession>
<dbReference type="OrthoDB" id="9115306at2"/>
<name>A0A1I2QH82_9ACTN</name>
<reference evidence="1 2" key="1">
    <citation type="submission" date="2016-10" db="EMBL/GenBank/DDBJ databases">
        <authorList>
            <person name="de Groot N.N."/>
        </authorList>
    </citation>
    <scope>NUCLEOTIDE SEQUENCE [LARGE SCALE GENOMIC DNA]</scope>
    <source>
        <strain evidence="1 2">OK461</strain>
    </source>
</reference>
<sequence>MQRIGLYYPYIQFRDEKWMKITALYWPRMARVVPHGFPVVDHETVTALRTELDFLVDLDPQEAAEAVAPRFLRVLNDHVPNCANATWPMQRVACRQTRPTSLAM</sequence>
<evidence type="ECO:0000313" key="2">
    <source>
        <dbReference type="Proteomes" id="UP000181942"/>
    </source>
</evidence>
<dbReference type="AlphaFoldDB" id="A0A1I2QH82"/>
<dbReference type="EMBL" id="FONR01000018">
    <property type="protein sequence ID" value="SFG27330.1"/>
    <property type="molecule type" value="Genomic_DNA"/>
</dbReference>
<dbReference type="Proteomes" id="UP000181942">
    <property type="component" value="Unassembled WGS sequence"/>
</dbReference>
<proteinExistence type="predicted"/>
<dbReference type="RefSeq" id="WP_075031543.1">
    <property type="nucleotide sequence ID" value="NZ_FONR01000018.1"/>
</dbReference>
<evidence type="ECO:0000313" key="1">
    <source>
        <dbReference type="EMBL" id="SFG27330.1"/>
    </source>
</evidence>